<dbReference type="Pfam" id="PF02397">
    <property type="entry name" value="Bac_transf"/>
    <property type="match status" value="1"/>
</dbReference>
<accession>A0AAQ1RWC6</accession>
<dbReference type="InterPro" id="IPR003362">
    <property type="entry name" value="Bact_transf"/>
</dbReference>
<dbReference type="EMBL" id="FQVY01000003">
    <property type="protein sequence ID" value="SHG29991.1"/>
    <property type="molecule type" value="Genomic_DNA"/>
</dbReference>
<evidence type="ECO:0000256" key="1">
    <source>
        <dbReference type="ARBA" id="ARBA00006464"/>
    </source>
</evidence>
<evidence type="ECO:0000256" key="2">
    <source>
        <dbReference type="SAM" id="Phobius"/>
    </source>
</evidence>
<evidence type="ECO:0000259" key="3">
    <source>
        <dbReference type="Pfam" id="PF02397"/>
    </source>
</evidence>
<reference evidence="5" key="1">
    <citation type="submission" date="2016-11" db="EMBL/GenBank/DDBJ databases">
        <authorList>
            <person name="Jaros S."/>
            <person name="Januszkiewicz K."/>
            <person name="Wedrychowicz H."/>
        </authorList>
    </citation>
    <scope>NUCLEOTIDE SEQUENCE [LARGE SCALE GENOMIC DNA]</scope>
    <source>
        <strain evidence="5">DSM 4029</strain>
    </source>
</reference>
<proteinExistence type="inferred from homology"/>
<dbReference type="Proteomes" id="UP000184089">
    <property type="component" value="Unassembled WGS sequence"/>
</dbReference>
<name>A0AAQ1RWC6_9FIRM</name>
<dbReference type="PANTHER" id="PTHR30576:SF10">
    <property type="entry name" value="SLL5057 PROTEIN"/>
    <property type="match status" value="1"/>
</dbReference>
<organism evidence="4 5">
    <name type="scientific">Bittarella massiliensis</name>
    <name type="common">ex Durand et al. 2017</name>
    <dbReference type="NCBI Taxonomy" id="1720313"/>
    <lineage>
        <taxon>Bacteria</taxon>
        <taxon>Bacillati</taxon>
        <taxon>Bacillota</taxon>
        <taxon>Clostridia</taxon>
        <taxon>Eubacteriales</taxon>
        <taxon>Oscillospiraceae</taxon>
        <taxon>Bittarella (ex Durand et al. 2017)</taxon>
    </lineage>
</organism>
<protein>
    <submittedName>
        <fullName evidence="4">O-antigen biosynthesis protein WbqP</fullName>
    </submittedName>
</protein>
<keyword evidence="2" id="KW-0472">Membrane</keyword>
<evidence type="ECO:0000313" key="5">
    <source>
        <dbReference type="Proteomes" id="UP000184089"/>
    </source>
</evidence>
<evidence type="ECO:0000313" key="4">
    <source>
        <dbReference type="EMBL" id="SHG29991.1"/>
    </source>
</evidence>
<comment type="similarity">
    <text evidence="1">Belongs to the bacterial sugar transferase family.</text>
</comment>
<feature type="domain" description="Bacterial sugar transferase" evidence="3">
    <location>
        <begin position="41"/>
        <end position="219"/>
    </location>
</feature>
<keyword evidence="2" id="KW-1133">Transmembrane helix</keyword>
<dbReference type="GO" id="GO:0016780">
    <property type="term" value="F:phosphotransferase activity, for other substituted phosphate groups"/>
    <property type="evidence" value="ECO:0007669"/>
    <property type="project" value="TreeGrafter"/>
</dbReference>
<dbReference type="AlphaFoldDB" id="A0AAQ1RWC6"/>
<comment type="caution">
    <text evidence="4">The sequence shown here is derived from an EMBL/GenBank/DDBJ whole genome shotgun (WGS) entry which is preliminary data.</text>
</comment>
<gene>
    <name evidence="4" type="ORF">SAMN05444424_2029</name>
</gene>
<dbReference type="PANTHER" id="PTHR30576">
    <property type="entry name" value="COLANIC BIOSYNTHESIS UDP-GLUCOSE LIPID CARRIER TRANSFERASE"/>
    <property type="match status" value="1"/>
</dbReference>
<keyword evidence="2" id="KW-0812">Transmembrane</keyword>
<sequence>MDNTENLAQGTGSQRVSPAPVFSAARSLRLTPAQRVYAAFKRLLDILLSAVALVFLSPLLLLTALAVRLDSKGPAIFRQKRVGKDGKVFRVYKFRSMSTEAPKNVATAELKNATEYITRVGKVLRRTSLDELPQLWNVLRGDMSLVGPRPLVVTEAYTHQLRHSFGVYQLRPGITGLAQTNGRDLVDDDKKVAMDREYLRHFSLWQDLKILFMTVYVVFTRKNYAEGDEVSVPDVTASPAQEEPASQKRVS</sequence>
<feature type="transmembrane region" description="Helical" evidence="2">
    <location>
        <begin position="46"/>
        <end position="69"/>
    </location>
</feature>